<gene>
    <name evidence="8" type="ORF">PPAR00522_LOCUS13680</name>
</gene>
<dbReference type="InterPro" id="IPR010541">
    <property type="entry name" value="Prp3_C"/>
</dbReference>
<reference evidence="8" key="1">
    <citation type="submission" date="2021-01" db="EMBL/GenBank/DDBJ databases">
        <authorList>
            <person name="Corre E."/>
            <person name="Pelletier E."/>
            <person name="Niang G."/>
            <person name="Scheremetjew M."/>
            <person name="Finn R."/>
            <person name="Kale V."/>
            <person name="Holt S."/>
            <person name="Cochrane G."/>
            <person name="Meng A."/>
            <person name="Brown T."/>
            <person name="Cohen L."/>
        </authorList>
    </citation>
    <scope>NUCLEOTIDE SEQUENCE</scope>
    <source>
        <strain evidence="8">SAG 63-3</strain>
    </source>
</reference>
<evidence type="ECO:0000256" key="4">
    <source>
        <dbReference type="ARBA" id="ARBA00023242"/>
    </source>
</evidence>
<protein>
    <submittedName>
        <fullName evidence="8">Uncharacterized protein</fullName>
    </submittedName>
</protein>
<dbReference type="InterPro" id="IPR027104">
    <property type="entry name" value="Prp3"/>
</dbReference>
<dbReference type="PANTHER" id="PTHR14212:SF0">
    <property type="entry name" value="U4_U6 SMALL NUCLEAR RIBONUCLEOPROTEIN PRP3"/>
    <property type="match status" value="1"/>
</dbReference>
<keyword evidence="3" id="KW-0508">mRNA splicing</keyword>
<organism evidence="8">
    <name type="scientific">Polytomella parva</name>
    <dbReference type="NCBI Taxonomy" id="51329"/>
    <lineage>
        <taxon>Eukaryota</taxon>
        <taxon>Viridiplantae</taxon>
        <taxon>Chlorophyta</taxon>
        <taxon>core chlorophytes</taxon>
        <taxon>Chlorophyceae</taxon>
        <taxon>CS clade</taxon>
        <taxon>Chlamydomonadales</taxon>
        <taxon>Chlamydomonadaceae</taxon>
        <taxon>Polytomella</taxon>
    </lineage>
</organism>
<dbReference type="AlphaFoldDB" id="A0A7S0V6B4"/>
<feature type="domain" description="Pre-mRNA-splicing factor 3" evidence="7">
    <location>
        <begin position="165"/>
        <end position="454"/>
    </location>
</feature>
<dbReference type="GO" id="GO:0046540">
    <property type="term" value="C:U4/U6 x U5 tri-snRNP complex"/>
    <property type="evidence" value="ECO:0007669"/>
    <property type="project" value="InterPro"/>
</dbReference>
<dbReference type="Pfam" id="PF08572">
    <property type="entry name" value="PRP3"/>
    <property type="match status" value="1"/>
</dbReference>
<feature type="compositionally biased region" description="Low complexity" evidence="5">
    <location>
        <begin position="307"/>
        <end position="331"/>
    </location>
</feature>
<evidence type="ECO:0000256" key="2">
    <source>
        <dbReference type="ARBA" id="ARBA00022664"/>
    </source>
</evidence>
<dbReference type="InterPro" id="IPR013881">
    <property type="entry name" value="Pre-mRNA_splic_Prp3_dom"/>
</dbReference>
<dbReference type="EMBL" id="HBFM01021039">
    <property type="protein sequence ID" value="CAD8778438.1"/>
    <property type="molecule type" value="Transcribed_RNA"/>
</dbReference>
<feature type="region of interest" description="Disordered" evidence="5">
    <location>
        <begin position="300"/>
        <end position="340"/>
    </location>
</feature>
<feature type="domain" description="Small nuclear ribonucleoprotein Prp3 C-terminal" evidence="6">
    <location>
        <begin position="478"/>
        <end position="611"/>
    </location>
</feature>
<evidence type="ECO:0000256" key="5">
    <source>
        <dbReference type="SAM" id="MobiDB-lite"/>
    </source>
</evidence>
<dbReference type="GO" id="GO:0000398">
    <property type="term" value="P:mRNA splicing, via spliceosome"/>
    <property type="evidence" value="ECO:0007669"/>
    <property type="project" value="InterPro"/>
</dbReference>
<name>A0A7S0V6B4_9CHLO</name>
<dbReference type="PANTHER" id="PTHR14212">
    <property type="entry name" value="U4/U6-ASSOCIATED RNA SPLICING FACTOR-RELATED"/>
    <property type="match status" value="1"/>
</dbReference>
<evidence type="ECO:0000256" key="3">
    <source>
        <dbReference type="ARBA" id="ARBA00023187"/>
    </source>
</evidence>
<dbReference type="CDD" id="cd24162">
    <property type="entry name" value="Prp3_C"/>
    <property type="match status" value="1"/>
</dbReference>
<keyword evidence="2" id="KW-0507">mRNA processing</keyword>
<accession>A0A7S0V6B4</accession>
<evidence type="ECO:0000259" key="7">
    <source>
        <dbReference type="Pfam" id="PF08572"/>
    </source>
</evidence>
<proteinExistence type="predicted"/>
<comment type="subcellular location">
    <subcellularLocation>
        <location evidence="1">Nucleus</location>
    </subcellularLocation>
</comment>
<evidence type="ECO:0000259" key="6">
    <source>
        <dbReference type="Pfam" id="PF06544"/>
    </source>
</evidence>
<evidence type="ECO:0000256" key="1">
    <source>
        <dbReference type="ARBA" id="ARBA00004123"/>
    </source>
</evidence>
<dbReference type="Pfam" id="PF06544">
    <property type="entry name" value="Prp3_C"/>
    <property type="match status" value="1"/>
</dbReference>
<evidence type="ECO:0000313" key="8">
    <source>
        <dbReference type="EMBL" id="CAD8778438.1"/>
    </source>
</evidence>
<keyword evidence="4" id="KW-0539">Nucleus</keyword>
<sequence length="624" mass="68291">MSNPLGGPAAPRPSLGGKIRPALTLEAIEKAKKALQLQQQIQEKLKSKLPQIHAKIAETKLESTDKAATPTPGINPKIALAAQKAAEIAARLSSTLAPVVASAAIASSPSLPKPLRVNAQGLEIDENGDAVRKPTFSSSLTSPLLSASTAAATINLPTPTVEEVDPFFDPRLGDRAAQKMGRRLKRGFNFSTEGKFSKEADLMRLKAQYGSRWTSDRRDGSSSFKPRVANSNFTQIGSNLVPLGKRVAVEEPEAIPTDPSLQAAAETAALTAALMAALGTSPAGVEWWDKPILLNGSYSSSSKDTLPNGNDSASSNNDAQASNNSNNNNNSPPSPPTSSVPIKEAKITIYIEHPVLKEPPLEPPVPPPQPLKLTASEVKKLRTQRRLAREREKQELIRQGLLEPAKPKVKISNLHRVLGTDVTLDPTAVDLEVRRQMAERQAAHEDRNVARMLTPAERRSKKIRKLFDQDPDSQITCSVYRVSRLDHFMNRLKVEMNAKENRMSGLVVCVKDGIGVVAVEGCPKSTKRYLKLMLRRIDWNSKSASNKNSMEEDMEEDEDDEDKPLNTCHLVWQGQIKSKFFKGFRVEKDVTLEQAANLFREIGASHYWDAAVAFKPDEAPIMSI</sequence>